<feature type="non-terminal residue" evidence="1">
    <location>
        <position position="102"/>
    </location>
</feature>
<evidence type="ECO:0000313" key="2">
    <source>
        <dbReference type="Proteomes" id="UP000790377"/>
    </source>
</evidence>
<keyword evidence="2" id="KW-1185">Reference proteome</keyword>
<dbReference type="EMBL" id="MU269339">
    <property type="protein sequence ID" value="KAH7902980.1"/>
    <property type="molecule type" value="Genomic_DNA"/>
</dbReference>
<name>A0ACB7ZP64_9AGAM</name>
<protein>
    <submittedName>
        <fullName evidence="1">Uncharacterized protein</fullName>
    </submittedName>
</protein>
<proteinExistence type="predicted"/>
<feature type="non-terminal residue" evidence="1">
    <location>
        <position position="1"/>
    </location>
</feature>
<organism evidence="1 2">
    <name type="scientific">Hygrophoropsis aurantiaca</name>
    <dbReference type="NCBI Taxonomy" id="72124"/>
    <lineage>
        <taxon>Eukaryota</taxon>
        <taxon>Fungi</taxon>
        <taxon>Dikarya</taxon>
        <taxon>Basidiomycota</taxon>
        <taxon>Agaricomycotina</taxon>
        <taxon>Agaricomycetes</taxon>
        <taxon>Agaricomycetidae</taxon>
        <taxon>Boletales</taxon>
        <taxon>Coniophorineae</taxon>
        <taxon>Hygrophoropsidaceae</taxon>
        <taxon>Hygrophoropsis</taxon>
    </lineage>
</organism>
<reference evidence="1" key="1">
    <citation type="journal article" date="2021" name="New Phytol.">
        <title>Evolutionary innovations through gain and loss of genes in the ectomycorrhizal Boletales.</title>
        <authorList>
            <person name="Wu G."/>
            <person name="Miyauchi S."/>
            <person name="Morin E."/>
            <person name="Kuo A."/>
            <person name="Drula E."/>
            <person name="Varga T."/>
            <person name="Kohler A."/>
            <person name="Feng B."/>
            <person name="Cao Y."/>
            <person name="Lipzen A."/>
            <person name="Daum C."/>
            <person name="Hundley H."/>
            <person name="Pangilinan J."/>
            <person name="Johnson J."/>
            <person name="Barry K."/>
            <person name="LaButti K."/>
            <person name="Ng V."/>
            <person name="Ahrendt S."/>
            <person name="Min B."/>
            <person name="Choi I.G."/>
            <person name="Park H."/>
            <person name="Plett J.M."/>
            <person name="Magnuson J."/>
            <person name="Spatafora J.W."/>
            <person name="Nagy L.G."/>
            <person name="Henrissat B."/>
            <person name="Grigoriev I.V."/>
            <person name="Yang Z.L."/>
            <person name="Xu J."/>
            <person name="Martin F.M."/>
        </authorList>
    </citation>
    <scope>NUCLEOTIDE SEQUENCE</scope>
    <source>
        <strain evidence="1">ATCC 28755</strain>
    </source>
</reference>
<sequence>FVLWAPDYTDSNALERRTAVRPRHMVAANRLIENGIIKVAGGLDSAEPGSPKPKLVGSMIIYDVPTLADARALVESDIYYTEGVWDKENLTIYPLLPATTIP</sequence>
<gene>
    <name evidence="1" type="ORF">BJ138DRAFT_967113</name>
</gene>
<dbReference type="Proteomes" id="UP000790377">
    <property type="component" value="Unassembled WGS sequence"/>
</dbReference>
<comment type="caution">
    <text evidence="1">The sequence shown here is derived from an EMBL/GenBank/DDBJ whole genome shotgun (WGS) entry which is preliminary data.</text>
</comment>
<evidence type="ECO:0000313" key="1">
    <source>
        <dbReference type="EMBL" id="KAH7902980.1"/>
    </source>
</evidence>
<accession>A0ACB7ZP64</accession>